<dbReference type="PANTHER" id="PTHR23293:SF9">
    <property type="entry name" value="FAD SYNTHASE"/>
    <property type="match status" value="1"/>
</dbReference>
<dbReference type="Gene3D" id="3.40.50.620">
    <property type="entry name" value="HUPs"/>
    <property type="match status" value="1"/>
</dbReference>
<organism evidence="5 6">
    <name type="scientific">Pocillopora meandrina</name>
    <dbReference type="NCBI Taxonomy" id="46732"/>
    <lineage>
        <taxon>Eukaryota</taxon>
        <taxon>Metazoa</taxon>
        <taxon>Cnidaria</taxon>
        <taxon>Anthozoa</taxon>
        <taxon>Hexacorallia</taxon>
        <taxon>Scleractinia</taxon>
        <taxon>Astrocoeniina</taxon>
        <taxon>Pocilloporidae</taxon>
        <taxon>Pocillopora</taxon>
    </lineage>
</organism>
<evidence type="ECO:0000256" key="1">
    <source>
        <dbReference type="ARBA" id="ARBA00022679"/>
    </source>
</evidence>
<dbReference type="AlphaFoldDB" id="A0AAU9XI76"/>
<keyword evidence="4" id="KW-0067">ATP-binding</keyword>
<dbReference type="Gene3D" id="3.40.980.10">
    <property type="entry name" value="MoaB/Mog-like domain"/>
    <property type="match status" value="1"/>
</dbReference>
<sequence>MADGAIGNNSKWTAGIIIIGDEILNGLTKDTNSYYLYKKLWSLGGKNDVEEIAHEVKQFFDEDLVLNDELVELISNSYQHEINSPHLKMARVPSYCIHDPGDESNTIACLKGARAIIKQTLQLCSLDELSISFNGQKDCTGLLCLLHAAMNKLSLPAQELKALYFLCKSQFPQAEGFLNS</sequence>
<dbReference type="GO" id="GO:0006747">
    <property type="term" value="P:FAD biosynthetic process"/>
    <property type="evidence" value="ECO:0007669"/>
    <property type="project" value="TreeGrafter"/>
</dbReference>
<keyword evidence="3" id="KW-0547">Nucleotide-binding</keyword>
<dbReference type="GO" id="GO:0005524">
    <property type="term" value="F:ATP binding"/>
    <property type="evidence" value="ECO:0007669"/>
    <property type="project" value="UniProtKB-KW"/>
</dbReference>
<evidence type="ECO:0000313" key="6">
    <source>
        <dbReference type="Proteomes" id="UP001159428"/>
    </source>
</evidence>
<dbReference type="InterPro" id="IPR036425">
    <property type="entry name" value="MoaB/Mog-like_dom_sf"/>
</dbReference>
<protein>
    <submittedName>
        <fullName evidence="5">Uncharacterized protein</fullName>
    </submittedName>
</protein>
<dbReference type="InterPro" id="IPR014729">
    <property type="entry name" value="Rossmann-like_a/b/a_fold"/>
</dbReference>
<keyword evidence="2" id="KW-0548">Nucleotidyltransferase</keyword>
<evidence type="ECO:0000256" key="4">
    <source>
        <dbReference type="ARBA" id="ARBA00022840"/>
    </source>
</evidence>
<accession>A0AAU9XI76</accession>
<name>A0AAU9XI76_9CNID</name>
<reference evidence="5 6" key="1">
    <citation type="submission" date="2022-05" db="EMBL/GenBank/DDBJ databases">
        <authorList>
            <consortium name="Genoscope - CEA"/>
            <person name="William W."/>
        </authorList>
    </citation>
    <scope>NUCLEOTIDE SEQUENCE [LARGE SCALE GENOMIC DNA]</scope>
</reference>
<gene>
    <name evidence="5" type="ORF">PMEA_00023047</name>
</gene>
<evidence type="ECO:0000313" key="5">
    <source>
        <dbReference type="EMBL" id="CAH3146741.1"/>
    </source>
</evidence>
<comment type="caution">
    <text evidence="5">The sequence shown here is derived from an EMBL/GenBank/DDBJ whole genome shotgun (WGS) entry which is preliminary data.</text>
</comment>
<keyword evidence="1" id="KW-0808">Transferase</keyword>
<keyword evidence="6" id="KW-1185">Reference proteome</keyword>
<dbReference type="PANTHER" id="PTHR23293">
    <property type="entry name" value="FAD SYNTHETASE-RELATED FMN ADENYLYLTRANSFERASE"/>
    <property type="match status" value="1"/>
</dbReference>
<dbReference type="EMBL" id="CALNXJ010000042">
    <property type="protein sequence ID" value="CAH3146741.1"/>
    <property type="molecule type" value="Genomic_DNA"/>
</dbReference>
<dbReference type="SUPFAM" id="SSF53218">
    <property type="entry name" value="Molybdenum cofactor biosynthesis proteins"/>
    <property type="match status" value="1"/>
</dbReference>
<evidence type="ECO:0000256" key="3">
    <source>
        <dbReference type="ARBA" id="ARBA00022741"/>
    </source>
</evidence>
<evidence type="ECO:0000256" key="2">
    <source>
        <dbReference type="ARBA" id="ARBA00022695"/>
    </source>
</evidence>
<dbReference type="Proteomes" id="UP001159428">
    <property type="component" value="Unassembled WGS sequence"/>
</dbReference>
<proteinExistence type="predicted"/>
<dbReference type="GO" id="GO:0003919">
    <property type="term" value="F:FMN adenylyltransferase activity"/>
    <property type="evidence" value="ECO:0007669"/>
    <property type="project" value="TreeGrafter"/>
</dbReference>